<dbReference type="InterPro" id="IPR029060">
    <property type="entry name" value="PIN-like_dom_sf"/>
</dbReference>
<dbReference type="Proteomes" id="UP000253961">
    <property type="component" value="Unassembled WGS sequence"/>
</dbReference>
<dbReference type="InterPro" id="IPR002716">
    <property type="entry name" value="PIN_dom"/>
</dbReference>
<gene>
    <name evidence="9" type="ORF">DU508_20205</name>
</gene>
<dbReference type="GO" id="GO:0004518">
    <property type="term" value="F:nuclease activity"/>
    <property type="evidence" value="ECO:0007669"/>
    <property type="project" value="UniProtKB-KW"/>
</dbReference>
<dbReference type="GO" id="GO:0046872">
    <property type="term" value="F:metal ion binding"/>
    <property type="evidence" value="ECO:0007669"/>
    <property type="project" value="UniProtKB-KW"/>
</dbReference>
<dbReference type="EMBL" id="QPKV01000010">
    <property type="protein sequence ID" value="RDC54823.1"/>
    <property type="molecule type" value="Genomic_DNA"/>
</dbReference>
<evidence type="ECO:0000256" key="1">
    <source>
        <dbReference type="ARBA" id="ARBA00001946"/>
    </source>
</evidence>
<dbReference type="Gene3D" id="3.40.50.1010">
    <property type="entry name" value="5'-nuclease"/>
    <property type="match status" value="1"/>
</dbReference>
<protein>
    <submittedName>
        <fullName evidence="9">Type II toxin-antitoxin system VapC family toxin</fullName>
    </submittedName>
</protein>
<evidence type="ECO:0000256" key="5">
    <source>
        <dbReference type="ARBA" id="ARBA00022801"/>
    </source>
</evidence>
<evidence type="ECO:0000256" key="6">
    <source>
        <dbReference type="ARBA" id="ARBA00022842"/>
    </source>
</evidence>
<dbReference type="SUPFAM" id="SSF88723">
    <property type="entry name" value="PIN domain-like"/>
    <property type="match status" value="1"/>
</dbReference>
<dbReference type="Pfam" id="PF01850">
    <property type="entry name" value="PIN"/>
    <property type="match status" value="1"/>
</dbReference>
<accession>A0A369PQJ9</accession>
<keyword evidence="3" id="KW-0540">Nuclease</keyword>
<keyword evidence="5" id="KW-0378">Hydrolase</keyword>
<comment type="similarity">
    <text evidence="7">Belongs to the PINc/VapC protein family.</text>
</comment>
<dbReference type="RefSeq" id="WP_115404577.1">
    <property type="nucleotide sequence ID" value="NZ_QPKV01000010.1"/>
</dbReference>
<organism evidence="9 10">
    <name type="scientific">Pedobacter chinensis</name>
    <dbReference type="NCBI Taxonomy" id="2282421"/>
    <lineage>
        <taxon>Bacteria</taxon>
        <taxon>Pseudomonadati</taxon>
        <taxon>Bacteroidota</taxon>
        <taxon>Sphingobacteriia</taxon>
        <taxon>Sphingobacteriales</taxon>
        <taxon>Sphingobacteriaceae</taxon>
        <taxon>Pedobacter</taxon>
    </lineage>
</organism>
<evidence type="ECO:0000256" key="2">
    <source>
        <dbReference type="ARBA" id="ARBA00022649"/>
    </source>
</evidence>
<keyword evidence="4" id="KW-0479">Metal-binding</keyword>
<dbReference type="PANTHER" id="PTHR33653">
    <property type="entry name" value="RIBONUCLEASE VAPC2"/>
    <property type="match status" value="1"/>
</dbReference>
<evidence type="ECO:0000259" key="8">
    <source>
        <dbReference type="Pfam" id="PF01850"/>
    </source>
</evidence>
<keyword evidence="6" id="KW-0460">Magnesium</keyword>
<keyword evidence="2" id="KW-1277">Toxin-antitoxin system</keyword>
<evidence type="ECO:0000256" key="3">
    <source>
        <dbReference type="ARBA" id="ARBA00022722"/>
    </source>
</evidence>
<proteinExistence type="inferred from homology"/>
<dbReference type="PANTHER" id="PTHR33653:SF1">
    <property type="entry name" value="RIBONUCLEASE VAPC2"/>
    <property type="match status" value="1"/>
</dbReference>
<name>A0A369PQJ9_9SPHI</name>
<dbReference type="GO" id="GO:0016787">
    <property type="term" value="F:hydrolase activity"/>
    <property type="evidence" value="ECO:0007669"/>
    <property type="project" value="UniProtKB-KW"/>
</dbReference>
<evidence type="ECO:0000256" key="4">
    <source>
        <dbReference type="ARBA" id="ARBA00022723"/>
    </source>
</evidence>
<evidence type="ECO:0000256" key="7">
    <source>
        <dbReference type="ARBA" id="ARBA00038093"/>
    </source>
</evidence>
<sequence length="129" mass="14371">MGTGYLIDTNVIIGYLDGKIENNGMVFMHPIIDNIPNISVINKIEILRFNPTNSDYKTLLDFVKSSNVFSLTEDIVEMTISICRTNKIKLPDAIIAATAITNNLTLITRNTSDLKKIASLEVLNPWNIS</sequence>
<dbReference type="OrthoDB" id="676982at2"/>
<dbReference type="InterPro" id="IPR050556">
    <property type="entry name" value="Type_II_TA_system_RNase"/>
</dbReference>
<keyword evidence="10" id="KW-1185">Reference proteome</keyword>
<comment type="caution">
    <text evidence="9">The sequence shown here is derived from an EMBL/GenBank/DDBJ whole genome shotgun (WGS) entry which is preliminary data.</text>
</comment>
<comment type="cofactor">
    <cofactor evidence="1">
        <name>Mg(2+)</name>
        <dbReference type="ChEBI" id="CHEBI:18420"/>
    </cofactor>
</comment>
<reference evidence="9 10" key="1">
    <citation type="submission" date="2018-07" db="EMBL/GenBank/DDBJ databases">
        <title>Pedobacter sp. nov., isolated from soil.</title>
        <authorList>
            <person name="Zhou L.Y."/>
            <person name="Du Z.J."/>
        </authorList>
    </citation>
    <scope>NUCLEOTIDE SEQUENCE [LARGE SCALE GENOMIC DNA]</scope>
    <source>
        <strain evidence="9 10">JDX94</strain>
    </source>
</reference>
<dbReference type="AlphaFoldDB" id="A0A369PQJ9"/>
<evidence type="ECO:0000313" key="9">
    <source>
        <dbReference type="EMBL" id="RDC54823.1"/>
    </source>
</evidence>
<evidence type="ECO:0000313" key="10">
    <source>
        <dbReference type="Proteomes" id="UP000253961"/>
    </source>
</evidence>
<feature type="domain" description="PIN" evidence="8">
    <location>
        <begin position="5"/>
        <end position="118"/>
    </location>
</feature>
<dbReference type="CDD" id="cd18738">
    <property type="entry name" value="PIN_VapC4-5_FitB-like"/>
    <property type="match status" value="1"/>
</dbReference>